<sequence length="424" mass="49393">MIVADFMSNTSSIMQIGFVNFNTAEKKRVAKMMQLLQESEAIEELGIGRVRDHFSNTLFPGTSTLQHHAKYFVVLPSLYYHTAFKSRKFQNLAEVRTFIKEAEIQITRQLAKWDNGQVNTLEKGITGINTLKDALNDHTKYVKYDPAYIYGSGLARYGIIPDTGVERLILELNKKRFEDPHSNRIPKGDDLTEDAGDMTGEKQLIMTCGETYDFFNGKTMELSLSEKEASFLKDRIHASCQGSMLAYLIDSEFEIPDGIKYFDIEKILAGLTPDVLDIYKKSVLFSKLIHLADWRFNYRYYYSFGKSDDAEYCDKKYFELLEEYKEDIYNQKAYEALFDYIRSIDPMFTEFCKDCYEAIRTGDRSQLDQLVKTREQTVKKERSKIGNNAYRDQRRGNPDPNTFRWETVRTMVNEIRNPKQDYGR</sequence>
<keyword evidence="2" id="KW-1185">Reference proteome</keyword>
<comment type="caution">
    <text evidence="1">The sequence shown here is derived from an EMBL/GenBank/DDBJ whole genome shotgun (WGS) entry which is preliminary data.</text>
</comment>
<protein>
    <submittedName>
        <fullName evidence="1">Uncharacterized protein</fullName>
    </submittedName>
</protein>
<dbReference type="Pfam" id="PF19888">
    <property type="entry name" value="DUF6361"/>
    <property type="match status" value="1"/>
</dbReference>
<organism evidence="1 2">
    <name type="scientific">Duncaniella muris</name>
    <dbReference type="NCBI Taxonomy" id="2094150"/>
    <lineage>
        <taxon>Bacteria</taxon>
        <taxon>Pseudomonadati</taxon>
        <taxon>Bacteroidota</taxon>
        <taxon>Bacteroidia</taxon>
        <taxon>Bacteroidales</taxon>
        <taxon>Muribaculaceae</taxon>
        <taxon>Duncaniella</taxon>
    </lineage>
</organism>
<reference evidence="2" key="1">
    <citation type="submission" date="2018-02" db="EMBL/GenBank/DDBJ databases">
        <authorList>
            <person name="Clavel T."/>
            <person name="Strowig T."/>
        </authorList>
    </citation>
    <scope>NUCLEOTIDE SEQUENCE [LARGE SCALE GENOMIC DNA]</scope>
    <source>
        <strain evidence="2">DSM 103720</strain>
    </source>
</reference>
<dbReference type="EMBL" id="PUEC01000040">
    <property type="protein sequence ID" value="PWB00491.1"/>
    <property type="molecule type" value="Genomic_DNA"/>
</dbReference>
<dbReference type="InterPro" id="IPR045941">
    <property type="entry name" value="DUF6361"/>
</dbReference>
<gene>
    <name evidence="1" type="ORF">C5O23_12655</name>
</gene>
<evidence type="ECO:0000313" key="1">
    <source>
        <dbReference type="EMBL" id="PWB00491.1"/>
    </source>
</evidence>
<accession>A0A2V1IHU9</accession>
<evidence type="ECO:0000313" key="2">
    <source>
        <dbReference type="Proteomes" id="UP000244905"/>
    </source>
</evidence>
<proteinExistence type="predicted"/>
<name>A0A2V1IHU9_9BACT</name>
<dbReference type="Proteomes" id="UP000244905">
    <property type="component" value="Unassembled WGS sequence"/>
</dbReference>
<dbReference type="AlphaFoldDB" id="A0A2V1IHU9"/>